<keyword evidence="3" id="KW-0342">GTP-binding</keyword>
<evidence type="ECO:0000256" key="1">
    <source>
        <dbReference type="ARBA" id="ARBA00022741"/>
    </source>
</evidence>
<evidence type="ECO:0000256" key="2">
    <source>
        <dbReference type="ARBA" id="ARBA00022801"/>
    </source>
</evidence>
<dbReference type="Pfam" id="PF02263">
    <property type="entry name" value="GBP"/>
    <property type="match status" value="1"/>
</dbReference>
<evidence type="ECO:0000313" key="10">
    <source>
        <dbReference type="Proteomes" id="UP001344447"/>
    </source>
</evidence>
<keyword evidence="7" id="KW-0732">Signal</keyword>
<keyword evidence="6" id="KW-1133">Transmembrane helix</keyword>
<dbReference type="PANTHER" id="PTHR10751">
    <property type="entry name" value="GUANYLATE BINDING PROTEIN"/>
    <property type="match status" value="1"/>
</dbReference>
<protein>
    <recommendedName>
        <fullName evidence="8">GB1/RHD3-type G domain-containing protein</fullName>
    </recommendedName>
</protein>
<dbReference type="InterPro" id="IPR015894">
    <property type="entry name" value="Guanylate-bd_N"/>
</dbReference>
<evidence type="ECO:0000313" key="9">
    <source>
        <dbReference type="EMBL" id="KAK5584396.1"/>
    </source>
</evidence>
<feature type="domain" description="GB1/RHD3-type G" evidence="8">
    <location>
        <begin position="67"/>
        <end position="228"/>
    </location>
</feature>
<feature type="transmembrane region" description="Helical" evidence="6">
    <location>
        <begin position="774"/>
        <end position="796"/>
    </location>
</feature>
<accession>A0AAN7UAL4</accession>
<dbReference type="PROSITE" id="PS51715">
    <property type="entry name" value="G_GB1_RHD3"/>
    <property type="match status" value="1"/>
</dbReference>
<evidence type="ECO:0000256" key="4">
    <source>
        <dbReference type="PROSITE-ProRule" id="PRU01052"/>
    </source>
</evidence>
<keyword evidence="2" id="KW-0378">Hydrolase</keyword>
<organism evidence="9 10">
    <name type="scientific">Dictyostelium firmibasis</name>
    <dbReference type="NCBI Taxonomy" id="79012"/>
    <lineage>
        <taxon>Eukaryota</taxon>
        <taxon>Amoebozoa</taxon>
        <taxon>Evosea</taxon>
        <taxon>Eumycetozoa</taxon>
        <taxon>Dictyostelia</taxon>
        <taxon>Dictyosteliales</taxon>
        <taxon>Dictyosteliaceae</taxon>
        <taxon>Dictyostelium</taxon>
    </lineage>
</organism>
<dbReference type="GO" id="GO:0003924">
    <property type="term" value="F:GTPase activity"/>
    <property type="evidence" value="ECO:0007669"/>
    <property type="project" value="InterPro"/>
</dbReference>
<dbReference type="CDD" id="cd01851">
    <property type="entry name" value="GBP"/>
    <property type="match status" value="1"/>
</dbReference>
<gene>
    <name evidence="9" type="ORF">RB653_006007</name>
</gene>
<dbReference type="InterPro" id="IPR030386">
    <property type="entry name" value="G_GB1_RHD3_dom"/>
</dbReference>
<dbReference type="InterPro" id="IPR027417">
    <property type="entry name" value="P-loop_NTPase"/>
</dbReference>
<comment type="caution">
    <text evidence="9">The sequence shown here is derived from an EMBL/GenBank/DDBJ whole genome shotgun (WGS) entry which is preliminary data.</text>
</comment>
<name>A0AAN7UAL4_9MYCE</name>
<dbReference type="Proteomes" id="UP001344447">
    <property type="component" value="Unassembled WGS sequence"/>
</dbReference>
<dbReference type="AlphaFoldDB" id="A0AAN7UAL4"/>
<keyword evidence="1" id="KW-0547">Nucleotide-binding</keyword>
<evidence type="ECO:0000256" key="7">
    <source>
        <dbReference type="SAM" id="SignalP"/>
    </source>
</evidence>
<dbReference type="EMBL" id="JAVFKY010000001">
    <property type="protein sequence ID" value="KAK5584396.1"/>
    <property type="molecule type" value="Genomic_DNA"/>
</dbReference>
<feature type="chain" id="PRO_5042954187" description="GB1/RHD3-type G domain-containing protein" evidence="7">
    <location>
        <begin position="22"/>
        <end position="798"/>
    </location>
</feature>
<keyword evidence="10" id="KW-1185">Reference proteome</keyword>
<keyword evidence="6" id="KW-0472">Membrane</keyword>
<dbReference type="Gene3D" id="1.20.1000.10">
    <property type="entry name" value="Guanylate-binding protein, C-terminal domain"/>
    <property type="match status" value="1"/>
</dbReference>
<comment type="similarity">
    <text evidence="4">Belongs to the TRAFAC class dynamin-like GTPase superfamily. GB1/RHD3 GTPase family.</text>
</comment>
<evidence type="ECO:0000259" key="8">
    <source>
        <dbReference type="PROSITE" id="PS51715"/>
    </source>
</evidence>
<evidence type="ECO:0000256" key="3">
    <source>
        <dbReference type="ARBA" id="ARBA00023134"/>
    </source>
</evidence>
<dbReference type="Gene3D" id="3.40.50.300">
    <property type="entry name" value="P-loop containing nucleotide triphosphate hydrolases"/>
    <property type="match status" value="1"/>
</dbReference>
<proteinExistence type="inferred from homology"/>
<evidence type="ECO:0000256" key="6">
    <source>
        <dbReference type="SAM" id="Phobius"/>
    </source>
</evidence>
<evidence type="ECO:0000256" key="5">
    <source>
        <dbReference type="SAM" id="Coils"/>
    </source>
</evidence>
<keyword evidence="6" id="KW-0812">Transmembrane</keyword>
<dbReference type="FunFam" id="3.40.50.300:FF:002855">
    <property type="entry name" value="Interferon-induced guanylate-binding protein"/>
    <property type="match status" value="1"/>
</dbReference>
<reference evidence="9 10" key="1">
    <citation type="submission" date="2023-11" db="EMBL/GenBank/DDBJ databases">
        <title>Dfirmibasis_genome.</title>
        <authorList>
            <person name="Edelbroek B."/>
            <person name="Kjellin J."/>
            <person name="Jerlstrom-Hultqvist J."/>
            <person name="Soderbom F."/>
        </authorList>
    </citation>
    <scope>NUCLEOTIDE SEQUENCE [LARGE SCALE GENOMIC DNA]</scope>
    <source>
        <strain evidence="9 10">TNS-C-14</strain>
    </source>
</reference>
<dbReference type="GO" id="GO:0005525">
    <property type="term" value="F:GTP binding"/>
    <property type="evidence" value="ECO:0007669"/>
    <property type="project" value="UniProtKB-KW"/>
</dbReference>
<dbReference type="SUPFAM" id="SSF52540">
    <property type="entry name" value="P-loop containing nucleoside triphosphate hydrolases"/>
    <property type="match status" value="1"/>
</dbReference>
<feature type="coiled-coil region" evidence="5">
    <location>
        <begin position="480"/>
        <end position="529"/>
    </location>
</feature>
<dbReference type="SUPFAM" id="SSF48340">
    <property type="entry name" value="Interferon-induced guanylate-binding protein 1 (GBP1), C-terminal domain"/>
    <property type="match status" value="1"/>
</dbReference>
<sequence>MKLKNIFLLFFLYILISIISSQPQQQQKQQNFKELFKPVQLIYPDSNHDRLIINESSINLLNSLLNEDRLSVLGVVGTFHSGKSFLLNQLLGTTDSFTVGPTVHPQTIGIWMWACRINDERGKQHNLLLLDTEGFYSSNVSETYDAKIFAITTLLSSHLIYNSVKIIDQSALEYLELLSRRTQLFALKSQIKSNEINQEIIGLNNILNFPSLTWVVQDFFQDIGDETPTQWLNNLLKAHSRDKDIDNSLTSITKIFPSIECHTLFLPSGDRNILRHLDKAKLNDLNPIYIKELNQLKSSLFNDNDIDNNNNNIKSKLTGPSISTLLRLLVEVANGNKFPTVPSIWSGFIKQQQQSALEDSIIAYKDKMSTITIEESYSISKPPLCFKEFEKLENQSNDYATNLYKQLLFGLEEAYKPGQQKLHKLLKENYQYFLKENNFKIQNYCQRIFNEEIDSLQSRLDSIIIPISSKHFNHQISILKNEIISQYKELTKQYDHNENNQNNYYQVYLKTLEKDIERLIDGKQLQNKNKIEILLTKSIDMISERYKSSMNQLELPVTLEQLSSEDKKYYDQLLNVKFKQITEVAHDESYYQPFESMAEKKLHQLFQYFQEINEEKIMEKSKFESEQSILDFKKSVSQIILPVEEEMLVKSMNEFKIRSINSYKNRLEPFKYSKSYTTQLNRLESSLERQIELKLNENVTQMKWIVMESLDTVRVMMISRTPIFWFQHSYENEAYREAEKRIIDKIKSKPLRDKVIKQFINNDLKEQLDSLFKLSTILLTLGIILLFSILISYTIIKK</sequence>
<feature type="signal peptide" evidence="7">
    <location>
        <begin position="1"/>
        <end position="21"/>
    </location>
</feature>
<keyword evidence="5" id="KW-0175">Coiled coil</keyword>
<dbReference type="InterPro" id="IPR036543">
    <property type="entry name" value="Guanylate-bd_C_sf"/>
</dbReference>